<dbReference type="RefSeq" id="WP_048555055.1">
    <property type="nucleotide sequence ID" value="NZ_HF570958.1"/>
</dbReference>
<dbReference type="OrthoDB" id="4838927at2"/>
<dbReference type="AlphaFoldDB" id="A0A077LVY9"/>
<dbReference type="STRING" id="1194083.BN12_2530002"/>
<gene>
    <name evidence="2" type="ORF">BN12_2530002</name>
</gene>
<comment type="caution">
    <text evidence="2">The sequence shown here is derived from an EMBL/GenBank/DDBJ whole genome shotgun (WGS) entry which is preliminary data.</text>
</comment>
<feature type="region of interest" description="Disordered" evidence="1">
    <location>
        <begin position="122"/>
        <end position="208"/>
    </location>
</feature>
<evidence type="ECO:0000313" key="2">
    <source>
        <dbReference type="EMBL" id="CCH78113.1"/>
    </source>
</evidence>
<reference evidence="2 3" key="1">
    <citation type="journal article" date="2013" name="ISME J.">
        <title>A metabolic model for members of the genus Tetrasphaera involved in enhanced biological phosphorus removal.</title>
        <authorList>
            <person name="Kristiansen R."/>
            <person name="Nguyen H.T.T."/>
            <person name="Saunders A.M."/>
            <person name="Nielsen J.L."/>
            <person name="Wimmer R."/>
            <person name="Le V.Q."/>
            <person name="McIlroy S.J."/>
            <person name="Petrovski S."/>
            <person name="Seviour R.J."/>
            <person name="Calteau A."/>
            <person name="Nielsen K.L."/>
            <person name="Nielsen P.H."/>
        </authorList>
    </citation>
    <scope>NUCLEOTIDE SEQUENCE [LARGE SCALE GENOMIC DNA]</scope>
    <source>
        <strain evidence="2 3">T1-X7</strain>
    </source>
</reference>
<feature type="compositionally biased region" description="Basic residues" evidence="1">
    <location>
        <begin position="171"/>
        <end position="188"/>
    </location>
</feature>
<proteinExistence type="predicted"/>
<feature type="compositionally biased region" description="Basic residues" evidence="1">
    <location>
        <begin position="197"/>
        <end position="208"/>
    </location>
</feature>
<dbReference type="EMBL" id="CAJB01000172">
    <property type="protein sequence ID" value="CCH78113.1"/>
    <property type="molecule type" value="Genomic_DNA"/>
</dbReference>
<sequence length="208" mass="21921">MSTDPIRSLVQIASGITELTVTRATETARDLAALVGLDEDLTSQKLATRVSRIAEELRQAAADNHRQLVELIRSEVERSLARADLAKVADLDAARTSMATLMAQMEDLRTRMLAFVPSVPGVSAPADGSAAPAPRTEHAPEAVSPSSGRRRPPRRTFAGSSEAPAATTKKAATKKTPAKKTPAKKTTAKKATAAKAATKKTTAKKAAE</sequence>
<accession>A0A077LVY9</accession>
<organism evidence="2 3">
    <name type="scientific">Nostocoides japonicum T1-X7</name>
    <dbReference type="NCBI Taxonomy" id="1194083"/>
    <lineage>
        <taxon>Bacteria</taxon>
        <taxon>Bacillati</taxon>
        <taxon>Actinomycetota</taxon>
        <taxon>Actinomycetes</taxon>
        <taxon>Micrococcales</taxon>
        <taxon>Intrasporangiaceae</taxon>
        <taxon>Nostocoides</taxon>
    </lineage>
</organism>
<feature type="compositionally biased region" description="Low complexity" evidence="1">
    <location>
        <begin position="122"/>
        <end position="134"/>
    </location>
</feature>
<evidence type="ECO:0000256" key="1">
    <source>
        <dbReference type="SAM" id="MobiDB-lite"/>
    </source>
</evidence>
<name>A0A077LVY9_9MICO</name>
<dbReference type="Proteomes" id="UP000035721">
    <property type="component" value="Unassembled WGS sequence"/>
</dbReference>
<protein>
    <submittedName>
        <fullName evidence="2">Uncharacterized protein</fullName>
    </submittedName>
</protein>
<keyword evidence="3" id="KW-1185">Reference proteome</keyword>
<evidence type="ECO:0000313" key="3">
    <source>
        <dbReference type="Proteomes" id="UP000035721"/>
    </source>
</evidence>